<comment type="similarity">
    <text evidence="1">Belongs to the sulfatase family.</text>
</comment>
<dbReference type="Pfam" id="PF00884">
    <property type="entry name" value="Sulfatase"/>
    <property type="match status" value="1"/>
</dbReference>
<feature type="signal peptide" evidence="6">
    <location>
        <begin position="1"/>
        <end position="18"/>
    </location>
</feature>
<keyword evidence="4" id="KW-0106">Calcium</keyword>
<dbReference type="SUPFAM" id="SSF53649">
    <property type="entry name" value="Alkaline phosphatase-like"/>
    <property type="match status" value="1"/>
</dbReference>
<dbReference type="PANTHER" id="PTHR42693:SF53">
    <property type="entry name" value="ENDO-4-O-SULFATASE"/>
    <property type="match status" value="1"/>
</dbReference>
<evidence type="ECO:0000259" key="7">
    <source>
        <dbReference type="Pfam" id="PF00884"/>
    </source>
</evidence>
<evidence type="ECO:0000256" key="3">
    <source>
        <dbReference type="ARBA" id="ARBA00022801"/>
    </source>
</evidence>
<keyword evidence="3" id="KW-0378">Hydrolase</keyword>
<dbReference type="OrthoDB" id="9762324at2"/>
<dbReference type="InterPro" id="IPR024607">
    <property type="entry name" value="Sulfatase_CS"/>
</dbReference>
<evidence type="ECO:0000256" key="1">
    <source>
        <dbReference type="ARBA" id="ARBA00008779"/>
    </source>
</evidence>
<evidence type="ECO:0000256" key="2">
    <source>
        <dbReference type="ARBA" id="ARBA00022723"/>
    </source>
</evidence>
<evidence type="ECO:0000313" key="9">
    <source>
        <dbReference type="Proteomes" id="UP000306196"/>
    </source>
</evidence>
<evidence type="ECO:0000256" key="6">
    <source>
        <dbReference type="SAM" id="SignalP"/>
    </source>
</evidence>
<name>A0A5R8KK27_9BACT</name>
<dbReference type="PROSITE" id="PS00523">
    <property type="entry name" value="SULFATASE_1"/>
    <property type="match status" value="1"/>
</dbReference>
<dbReference type="InterPro" id="IPR017850">
    <property type="entry name" value="Alkaline_phosphatase_core_sf"/>
</dbReference>
<reference evidence="8 9" key="1">
    <citation type="submission" date="2019-05" db="EMBL/GenBank/DDBJ databases">
        <title>Verrucobacter flavum gen. nov., sp. nov. a new member of the family Verrucomicrobiaceae.</title>
        <authorList>
            <person name="Szuroczki S."/>
            <person name="Abbaszade G."/>
            <person name="Szabo A."/>
            <person name="Felfoldi T."/>
            <person name="Schumann P."/>
            <person name="Boka K."/>
            <person name="Keki Z."/>
            <person name="Toumi M."/>
            <person name="Toth E."/>
        </authorList>
    </citation>
    <scope>NUCLEOTIDE SEQUENCE [LARGE SCALE GENOMIC DNA]</scope>
    <source>
        <strain evidence="8 9">MG-N-17</strain>
    </source>
</reference>
<feature type="region of interest" description="Disordered" evidence="5">
    <location>
        <begin position="461"/>
        <end position="486"/>
    </location>
</feature>
<evidence type="ECO:0000313" key="8">
    <source>
        <dbReference type="EMBL" id="TLD72674.1"/>
    </source>
</evidence>
<dbReference type="CDD" id="cd16027">
    <property type="entry name" value="SGSH"/>
    <property type="match status" value="1"/>
</dbReference>
<dbReference type="PANTHER" id="PTHR42693">
    <property type="entry name" value="ARYLSULFATASE FAMILY MEMBER"/>
    <property type="match status" value="1"/>
</dbReference>
<accession>A0A5R8KK27</accession>
<dbReference type="InterPro" id="IPR000917">
    <property type="entry name" value="Sulfatase_N"/>
</dbReference>
<dbReference type="Proteomes" id="UP000306196">
    <property type="component" value="Unassembled WGS sequence"/>
</dbReference>
<gene>
    <name evidence="8" type="ORF">FEM03_00950</name>
</gene>
<dbReference type="InterPro" id="IPR050738">
    <property type="entry name" value="Sulfatase"/>
</dbReference>
<dbReference type="AlphaFoldDB" id="A0A5R8KK27"/>
<comment type="caution">
    <text evidence="8">The sequence shown here is derived from an EMBL/GenBank/DDBJ whole genome shotgun (WGS) entry which is preliminary data.</text>
</comment>
<dbReference type="GO" id="GO:0046872">
    <property type="term" value="F:metal ion binding"/>
    <property type="evidence" value="ECO:0007669"/>
    <property type="project" value="UniProtKB-KW"/>
</dbReference>
<evidence type="ECO:0000256" key="4">
    <source>
        <dbReference type="ARBA" id="ARBA00022837"/>
    </source>
</evidence>
<feature type="chain" id="PRO_5024395911" evidence="6">
    <location>
        <begin position="19"/>
        <end position="486"/>
    </location>
</feature>
<evidence type="ECO:0000256" key="5">
    <source>
        <dbReference type="SAM" id="MobiDB-lite"/>
    </source>
</evidence>
<dbReference type="GO" id="GO:0004065">
    <property type="term" value="F:arylsulfatase activity"/>
    <property type="evidence" value="ECO:0007669"/>
    <property type="project" value="TreeGrafter"/>
</dbReference>
<sequence>MMIRSLFVLFSFSSMLLGSSPNVLLITADDLGLQLGCYGDKAVRTPHLDALAKRGRLFENAYVAQASCSPSRSAMFTGMYPHSNGQYGLVNGGFELHEPLRQQTIPALLKQAGYETAILGKLHVAPEASFPFDQRLRGDTRDVKSATAMAGKFLREVKGPFFLMANFSDPHVLGLSPRPPKEAFPTQYLGVPETPLKVGEVPPFPFQLIETQEQPERVTQYYNAVMRFDAAVGLLMAELEASGHAENTLILFVGDHGPPFFRGKTSCYEGGVRVPMMVVWPEVFKADERSAALVSTVDLLPTILDATALPLPTGLQGKSLRHTLDEKQHREYLATEFQFHGSMPFFPRRSIRDARYKLIHNLRAGEAKPTQAVDGDVSLSMAREAPYAGTRVGQAFERAANPPEFELYDLQSDPWEFDELSSKPEQAELLARMKSALLAWREETSDPLLSKEGMANMKAMEKPMTHRAGNKKRAGAAAKKEEKKVN</sequence>
<keyword evidence="6" id="KW-0732">Signal</keyword>
<dbReference type="Gene3D" id="3.40.720.10">
    <property type="entry name" value="Alkaline Phosphatase, subunit A"/>
    <property type="match status" value="1"/>
</dbReference>
<protein>
    <submittedName>
        <fullName evidence="8">Sulfatase</fullName>
    </submittedName>
</protein>
<keyword evidence="9" id="KW-1185">Reference proteome</keyword>
<proteinExistence type="inferred from homology"/>
<organism evidence="8 9">
    <name type="scientific">Phragmitibacter flavus</name>
    <dbReference type="NCBI Taxonomy" id="2576071"/>
    <lineage>
        <taxon>Bacteria</taxon>
        <taxon>Pseudomonadati</taxon>
        <taxon>Verrucomicrobiota</taxon>
        <taxon>Verrucomicrobiia</taxon>
        <taxon>Verrucomicrobiales</taxon>
        <taxon>Verrucomicrobiaceae</taxon>
        <taxon>Phragmitibacter</taxon>
    </lineage>
</organism>
<dbReference type="RefSeq" id="WP_138084297.1">
    <property type="nucleotide sequence ID" value="NZ_VAUV01000001.1"/>
</dbReference>
<feature type="domain" description="Sulfatase N-terminal" evidence="7">
    <location>
        <begin position="21"/>
        <end position="307"/>
    </location>
</feature>
<keyword evidence="2" id="KW-0479">Metal-binding</keyword>
<dbReference type="EMBL" id="VAUV01000001">
    <property type="protein sequence ID" value="TLD72674.1"/>
    <property type="molecule type" value="Genomic_DNA"/>
</dbReference>